<sequence>MTGTAELEDLVFRSQKFRDVLEASRKLTMRSEFPTIQWDEEPSPIDWNFALLYASAITSGQSERAQSAILRIATACMLATDADDAHRTAATVLLERSGNHPAVELAETRDRVSVDAWLELPAALRMEVIRSRIDHSVSLSDGRILSVNPFQRRFWDAVDSNDWLSVSAPTSAGKSRIVREHFLEIARSRASFTLVYLVPTRALIEEVSRDLRTEAPADVDVFSMPWDPDLADSTRSILVVTQERLHLALELFPSLVVDLLFVDESQSLGSDARGVLLQQAIERTVRRSPNAQVLFASPLSSNPEILIEDAASDQRSDHFVSEAVTVNQNLVWIEGVYRKPQRRAVSLVSNGNRHHLGEIELAQRAVTVPMRIALVAHALAGSNPGNVIYVNTASEAEKVAKAMFEQLPPVDEPDAEISDLRDLIKTAVHSKYLLADVLERRVAFHYGNMPLVVRSEIERLFGTGKIHYLVCTSTLLEGVNLPCRTIFMRNPQKGVGHPLSEGDFWNLAGRAGRWGKEFEGNVVCIDTDVPGIWPNLPLARKRSPIVRAVNAGLDETSGLLSFIRSADEVHSDTTAEGLFAYLSSRRLEGEPISALLNRVPLDSEREEIEAAIVRATTESELPVDLLTRHTGISSISMERLLSSFRSSAKTPAELELPLPEEPDAKPRFQEALVRIGATMTDVFGKPRPGEDLRKWQLANLVVNWMKGMPLARLIEQRISFSKIPVAKAIRDVMRDIESIARFHAPKYLACYSDLLALYASELGLEPTDRPDYAMMLELGVSRASEVVLMSMGLSRTATVAIAEHVGVDTWSRAEAVEWLSHQNFDGLGVPVLIQKEIAAVLVVATRRASEV</sequence>
<dbReference type="SMART" id="SM00487">
    <property type="entry name" value="DEXDc"/>
    <property type="match status" value="1"/>
</dbReference>
<organism evidence="7 8">
    <name type="scientific">Gordonia phosphorivorans</name>
    <dbReference type="NCBI Taxonomy" id="1056982"/>
    <lineage>
        <taxon>Bacteria</taxon>
        <taxon>Bacillati</taxon>
        <taxon>Actinomycetota</taxon>
        <taxon>Actinomycetes</taxon>
        <taxon>Mycobacteriales</taxon>
        <taxon>Gordoniaceae</taxon>
        <taxon>Gordonia</taxon>
    </lineage>
</organism>
<keyword evidence="8" id="KW-1185">Reference proteome</keyword>
<keyword evidence="3 7" id="KW-0347">Helicase</keyword>
<dbReference type="RefSeq" id="WP_382360379.1">
    <property type="nucleotide sequence ID" value="NZ_JBHLWV010000008.1"/>
</dbReference>
<protein>
    <submittedName>
        <fullName evidence="7">DEAD/DEAH box helicase</fullName>
    </submittedName>
</protein>
<dbReference type="InterPro" id="IPR001650">
    <property type="entry name" value="Helicase_C-like"/>
</dbReference>
<dbReference type="InterPro" id="IPR027417">
    <property type="entry name" value="P-loop_NTPase"/>
</dbReference>
<dbReference type="EMBL" id="JBHLWV010000008">
    <property type="protein sequence ID" value="MFC0313704.1"/>
    <property type="molecule type" value="Genomic_DNA"/>
</dbReference>
<comment type="caution">
    <text evidence="7">The sequence shown here is derived from an EMBL/GenBank/DDBJ whole genome shotgun (WGS) entry which is preliminary data.</text>
</comment>
<dbReference type="InterPro" id="IPR050699">
    <property type="entry name" value="RNA-DNA_Helicase"/>
</dbReference>
<dbReference type="SUPFAM" id="SSF52540">
    <property type="entry name" value="P-loop containing nucleoside triphosphate hydrolases"/>
    <property type="match status" value="2"/>
</dbReference>
<feature type="domain" description="Helicase ATP-binding" evidence="5">
    <location>
        <begin position="155"/>
        <end position="317"/>
    </location>
</feature>
<proteinExistence type="predicted"/>
<evidence type="ECO:0000259" key="6">
    <source>
        <dbReference type="PROSITE" id="PS51194"/>
    </source>
</evidence>
<dbReference type="PANTHER" id="PTHR12131">
    <property type="entry name" value="ATP-DEPENDENT RNA AND DNA HELICASE"/>
    <property type="match status" value="1"/>
</dbReference>
<dbReference type="SMART" id="SM00490">
    <property type="entry name" value="HELICc"/>
    <property type="match status" value="1"/>
</dbReference>
<dbReference type="PROSITE" id="PS51192">
    <property type="entry name" value="HELICASE_ATP_BIND_1"/>
    <property type="match status" value="1"/>
</dbReference>
<dbReference type="Pfam" id="PF00270">
    <property type="entry name" value="DEAD"/>
    <property type="match status" value="1"/>
</dbReference>
<evidence type="ECO:0000256" key="1">
    <source>
        <dbReference type="ARBA" id="ARBA00022741"/>
    </source>
</evidence>
<feature type="domain" description="Helicase C-terminal" evidence="6">
    <location>
        <begin position="409"/>
        <end position="557"/>
    </location>
</feature>
<dbReference type="InterPro" id="IPR011545">
    <property type="entry name" value="DEAD/DEAH_box_helicase_dom"/>
</dbReference>
<evidence type="ECO:0000256" key="3">
    <source>
        <dbReference type="ARBA" id="ARBA00022806"/>
    </source>
</evidence>
<keyword evidence="2" id="KW-0378">Hydrolase</keyword>
<evidence type="ECO:0000256" key="4">
    <source>
        <dbReference type="ARBA" id="ARBA00022840"/>
    </source>
</evidence>
<name>A0ABV6H4C0_9ACTN</name>
<reference evidence="7 8" key="1">
    <citation type="submission" date="2024-09" db="EMBL/GenBank/DDBJ databases">
        <authorList>
            <person name="Sun Q."/>
            <person name="Mori K."/>
        </authorList>
    </citation>
    <scope>NUCLEOTIDE SEQUENCE [LARGE SCALE GENOMIC DNA]</scope>
    <source>
        <strain evidence="7 8">CCM 7957</strain>
    </source>
</reference>
<dbReference type="Gene3D" id="3.40.50.300">
    <property type="entry name" value="P-loop containing nucleotide triphosphate hydrolases"/>
    <property type="match status" value="2"/>
</dbReference>
<dbReference type="PANTHER" id="PTHR12131:SF1">
    <property type="entry name" value="ATP-DEPENDENT RNA HELICASE SUPV3L1, MITOCHONDRIAL-RELATED"/>
    <property type="match status" value="1"/>
</dbReference>
<dbReference type="Pfam" id="PF00271">
    <property type="entry name" value="Helicase_C"/>
    <property type="match status" value="1"/>
</dbReference>
<dbReference type="GO" id="GO:0004386">
    <property type="term" value="F:helicase activity"/>
    <property type="evidence" value="ECO:0007669"/>
    <property type="project" value="UniProtKB-KW"/>
</dbReference>
<dbReference type="InterPro" id="IPR014001">
    <property type="entry name" value="Helicase_ATP-bd"/>
</dbReference>
<evidence type="ECO:0000313" key="7">
    <source>
        <dbReference type="EMBL" id="MFC0313704.1"/>
    </source>
</evidence>
<gene>
    <name evidence="7" type="ORF">ACFFJD_02395</name>
</gene>
<evidence type="ECO:0000313" key="8">
    <source>
        <dbReference type="Proteomes" id="UP001589783"/>
    </source>
</evidence>
<keyword evidence="1" id="KW-0547">Nucleotide-binding</keyword>
<dbReference type="PROSITE" id="PS51194">
    <property type="entry name" value="HELICASE_CTER"/>
    <property type="match status" value="1"/>
</dbReference>
<evidence type="ECO:0000259" key="5">
    <source>
        <dbReference type="PROSITE" id="PS51192"/>
    </source>
</evidence>
<accession>A0ABV6H4C0</accession>
<evidence type="ECO:0000256" key="2">
    <source>
        <dbReference type="ARBA" id="ARBA00022801"/>
    </source>
</evidence>
<dbReference type="Proteomes" id="UP001589783">
    <property type="component" value="Unassembled WGS sequence"/>
</dbReference>
<keyword evidence="4" id="KW-0067">ATP-binding</keyword>